<dbReference type="InterPro" id="IPR002884">
    <property type="entry name" value="P_dom"/>
</dbReference>
<dbReference type="PROSITE" id="PS51829">
    <property type="entry name" value="P_HOMO_B"/>
    <property type="match status" value="1"/>
</dbReference>
<organism evidence="4 5">
    <name type="scientific">Cytobacillus oceanisediminis</name>
    <dbReference type="NCBI Taxonomy" id="665099"/>
    <lineage>
        <taxon>Bacteria</taxon>
        <taxon>Bacillati</taxon>
        <taxon>Bacillota</taxon>
        <taxon>Bacilli</taxon>
        <taxon>Bacillales</taxon>
        <taxon>Bacillaceae</taxon>
        <taxon>Cytobacillus</taxon>
    </lineage>
</organism>
<sequence>MAEKPSKTVCRTFPSNPFSFRTGDIEIDPGPDKAHPYPSTITVSIPSALSVIAKVTVTLSDFSHSAPGDLDILLVGPDGVTNTLLMSDTGSVFLVSDLTLTFDDNATSLLPGLSSLQSGVYKPTNYETIENLPAPAPQTSPSVNLGNFIGMNPNGTWSLYVRDDVPGTHGGFIGSWSLTITTPETEECTTAIL</sequence>
<proteinExistence type="predicted"/>
<dbReference type="AlphaFoldDB" id="A0A562J7U0"/>
<feature type="domain" description="P/Homo B" evidence="3">
    <location>
        <begin position="12"/>
        <end position="187"/>
    </location>
</feature>
<dbReference type="GeneID" id="65406062"/>
<dbReference type="Gene3D" id="2.60.120.260">
    <property type="entry name" value="Galactose-binding domain-like"/>
    <property type="match status" value="1"/>
</dbReference>
<evidence type="ECO:0000313" key="5">
    <source>
        <dbReference type="Proteomes" id="UP000318667"/>
    </source>
</evidence>
<evidence type="ECO:0000256" key="2">
    <source>
        <dbReference type="ARBA" id="ARBA00022801"/>
    </source>
</evidence>
<keyword evidence="5" id="KW-1185">Reference proteome</keyword>
<comment type="caution">
    <text evidence="4">The sequence shown here is derived from an EMBL/GenBank/DDBJ whole genome shotgun (WGS) entry which is preliminary data.</text>
</comment>
<dbReference type="Proteomes" id="UP000318667">
    <property type="component" value="Unassembled WGS sequence"/>
</dbReference>
<dbReference type="GO" id="GO:0006508">
    <property type="term" value="P:proteolysis"/>
    <property type="evidence" value="ECO:0007669"/>
    <property type="project" value="UniProtKB-KW"/>
</dbReference>
<reference evidence="4 5" key="1">
    <citation type="journal article" date="2015" name="Stand. Genomic Sci.">
        <title>Genomic Encyclopedia of Bacterial and Archaeal Type Strains, Phase III: the genomes of soil and plant-associated and newly described type strains.</title>
        <authorList>
            <person name="Whitman W.B."/>
            <person name="Woyke T."/>
            <person name="Klenk H.P."/>
            <person name="Zhou Y."/>
            <person name="Lilburn T.G."/>
            <person name="Beck B.J."/>
            <person name="De Vos P."/>
            <person name="Vandamme P."/>
            <person name="Eisen J.A."/>
            <person name="Garrity G."/>
            <person name="Hugenholtz P."/>
            <person name="Kyrpides N.C."/>
        </authorList>
    </citation>
    <scope>NUCLEOTIDE SEQUENCE [LARGE SCALE GENOMIC DNA]</scope>
    <source>
        <strain evidence="4 5">CGMCC 1.10115</strain>
    </source>
</reference>
<evidence type="ECO:0000259" key="3">
    <source>
        <dbReference type="PROSITE" id="PS51829"/>
    </source>
</evidence>
<dbReference type="GO" id="GO:0004252">
    <property type="term" value="F:serine-type endopeptidase activity"/>
    <property type="evidence" value="ECO:0007669"/>
    <property type="project" value="InterPro"/>
</dbReference>
<protein>
    <recommendedName>
        <fullName evidence="3">P/Homo B domain-containing protein</fullName>
    </recommendedName>
</protein>
<evidence type="ECO:0000256" key="1">
    <source>
        <dbReference type="ARBA" id="ARBA00022670"/>
    </source>
</evidence>
<dbReference type="SUPFAM" id="SSF49785">
    <property type="entry name" value="Galactose-binding domain-like"/>
    <property type="match status" value="1"/>
</dbReference>
<evidence type="ECO:0000313" key="4">
    <source>
        <dbReference type="EMBL" id="TWH79248.1"/>
    </source>
</evidence>
<keyword evidence="1" id="KW-0645">Protease</keyword>
<accession>A0A562J7U0</accession>
<dbReference type="InterPro" id="IPR008979">
    <property type="entry name" value="Galactose-bd-like_sf"/>
</dbReference>
<dbReference type="EMBL" id="VLKI01000024">
    <property type="protein sequence ID" value="TWH79248.1"/>
    <property type="molecule type" value="Genomic_DNA"/>
</dbReference>
<name>A0A562J7U0_9BACI</name>
<dbReference type="OrthoDB" id="9792152at2"/>
<dbReference type="RefSeq" id="WP_144545928.1">
    <property type="nucleotide sequence ID" value="NZ_CBCSDC010000032.1"/>
</dbReference>
<keyword evidence="2" id="KW-0378">Hydrolase</keyword>
<gene>
    <name evidence="4" type="ORF">IQ19_04995</name>
</gene>